<protein>
    <submittedName>
        <fullName evidence="3">Hypothetical secreted protein</fullName>
    </submittedName>
</protein>
<evidence type="ECO:0000256" key="2">
    <source>
        <dbReference type="SAM" id="SignalP"/>
    </source>
</evidence>
<keyword evidence="2" id="KW-0732">Signal</keyword>
<organism evidence="3">
    <name type="scientific">Rhipicephalus sanguineus</name>
    <name type="common">Brown dog tick</name>
    <name type="synonym">Ixodes sanguineus</name>
    <dbReference type="NCBI Taxonomy" id="34632"/>
    <lineage>
        <taxon>Eukaryota</taxon>
        <taxon>Metazoa</taxon>
        <taxon>Ecdysozoa</taxon>
        <taxon>Arthropoda</taxon>
        <taxon>Chelicerata</taxon>
        <taxon>Arachnida</taxon>
        <taxon>Acari</taxon>
        <taxon>Parasitiformes</taxon>
        <taxon>Ixodida</taxon>
        <taxon>Ixodoidea</taxon>
        <taxon>Ixodidae</taxon>
        <taxon>Rhipicephalinae</taxon>
        <taxon>Rhipicephalus</taxon>
        <taxon>Rhipicephalus</taxon>
    </lineage>
</organism>
<feature type="region of interest" description="Disordered" evidence="1">
    <location>
        <begin position="91"/>
        <end position="125"/>
    </location>
</feature>
<dbReference type="AlphaFoldDB" id="C9W1J7"/>
<feature type="compositionally biased region" description="Low complexity" evidence="1">
    <location>
        <begin position="97"/>
        <end position="112"/>
    </location>
</feature>
<dbReference type="EMBL" id="EZ406147">
    <property type="protein sequence ID" value="ACX53944.1"/>
    <property type="molecule type" value="mRNA"/>
</dbReference>
<feature type="compositionally biased region" description="Acidic residues" evidence="1">
    <location>
        <begin position="113"/>
        <end position="122"/>
    </location>
</feature>
<feature type="chain" id="PRO_5003002581" evidence="2">
    <location>
        <begin position="21"/>
        <end position="199"/>
    </location>
</feature>
<evidence type="ECO:0000313" key="3">
    <source>
        <dbReference type="EMBL" id="ACX53944.1"/>
    </source>
</evidence>
<proteinExistence type="evidence at transcript level"/>
<sequence>MKLINSTVLLLLSWAGFCCGTAPCAECAKIWCPGVTDTVSNTYLSGAPPDPEISDVLKNISERTQKSCPQVWCPAVQIPCLNQWIKESDEDPDLKSTTMAPTEAATEAAAEATDSEDKETTDEEKSRVTNAVYVAGAGWDLSCYDAYGIYYGDGMPCVYKYFETRPNTHKPGILSRVCTRGSCQRGRCEPIGAVLCAIY</sequence>
<reference evidence="3" key="1">
    <citation type="journal article" date="2010" name="BMC Genomics">
        <title>An insight into the sialotranscriptome of the brown dog tick, Rhipicephalus sanguineus.</title>
        <authorList>
            <person name="Anatriello E."/>
            <person name="Ribeiro J.M."/>
            <person name="de Miranda-Santos I.K."/>
            <person name="Brandao L.G."/>
            <person name="Anderson J.M."/>
            <person name="Valenzuela J.G."/>
            <person name="Maruyama S.R."/>
            <person name="Silva J.S."/>
            <person name="Ferreira B.R."/>
        </authorList>
    </citation>
    <scope>NUCLEOTIDE SEQUENCE</scope>
    <source>
        <tissue evidence="3">Salivary glands</tissue>
    </source>
</reference>
<feature type="signal peptide" evidence="2">
    <location>
        <begin position="1"/>
        <end position="20"/>
    </location>
</feature>
<name>C9W1J7_RHISA</name>
<accession>C9W1J7</accession>
<evidence type="ECO:0000256" key="1">
    <source>
        <dbReference type="SAM" id="MobiDB-lite"/>
    </source>
</evidence>
<reference evidence="3" key="2">
    <citation type="journal article" date="2013" name="Ticks Tick Borne Dis.">
        <title>Proteome of Rhipicephalus sanguineus tick saliva induced by the secretagogues pilocarpine and dopamine.</title>
        <authorList>
            <person name="Oliveira C.J."/>
            <person name="Anatriello E."/>
            <person name="de Miranda-Santos I.K."/>
            <person name="Francischetti I.M."/>
            <person name="Sa-Nunes A."/>
            <person name="Ferreira B.R."/>
            <person name="Ribeiro J.M."/>
        </authorList>
    </citation>
    <scope>NUCLEOTIDE SEQUENCE</scope>
    <source>
        <tissue evidence="3">Salivary glands</tissue>
    </source>
</reference>